<dbReference type="PANTHER" id="PTHR31569">
    <property type="entry name" value="SWIM-TYPE DOMAIN-CONTAINING PROTEIN"/>
    <property type="match status" value="1"/>
</dbReference>
<dbReference type="Ensembl" id="ENSCCRT00000147335.1">
    <property type="protein sequence ID" value="ENSCCRP00000169981.1"/>
    <property type="gene ID" value="ENSCCRG00000058046.1"/>
</dbReference>
<dbReference type="PANTHER" id="PTHR31569:SF4">
    <property type="entry name" value="SWIM-TYPE DOMAIN-CONTAINING PROTEIN"/>
    <property type="match status" value="1"/>
</dbReference>
<reference evidence="1" key="2">
    <citation type="submission" date="2025-09" db="UniProtKB">
        <authorList>
            <consortium name="Ensembl"/>
        </authorList>
    </citation>
    <scope>IDENTIFICATION</scope>
</reference>
<dbReference type="Proteomes" id="UP001108240">
    <property type="component" value="Unplaced"/>
</dbReference>
<dbReference type="GeneTree" id="ENSGT01120000272102"/>
<protein>
    <recommendedName>
        <fullName evidence="3">MULE transposase domain-containing protein</fullName>
    </recommendedName>
</protein>
<accession>A0A9J8CVZ0</accession>
<reference evidence="1" key="1">
    <citation type="submission" date="2025-08" db="UniProtKB">
        <authorList>
            <consortium name="Ensembl"/>
        </authorList>
    </citation>
    <scope>IDENTIFICATION</scope>
</reference>
<dbReference type="InterPro" id="IPR052579">
    <property type="entry name" value="Zinc_finger_SWIM"/>
</dbReference>
<evidence type="ECO:0000313" key="1">
    <source>
        <dbReference type="Ensembl" id="ENSCCRP00000169981.1"/>
    </source>
</evidence>
<evidence type="ECO:0000313" key="2">
    <source>
        <dbReference type="Proteomes" id="UP001108240"/>
    </source>
</evidence>
<dbReference type="AlphaFoldDB" id="A0A9J8CVZ0"/>
<name>A0A9J8CVZ0_CYPCA</name>
<dbReference type="OMA" id="WLEIGHT"/>
<proteinExistence type="predicted"/>
<keyword evidence="2" id="KW-1185">Reference proteome</keyword>
<evidence type="ECO:0008006" key="3">
    <source>
        <dbReference type="Google" id="ProtNLM"/>
    </source>
</evidence>
<organism evidence="1 2">
    <name type="scientific">Cyprinus carpio carpio</name>
    <dbReference type="NCBI Taxonomy" id="630221"/>
    <lineage>
        <taxon>Eukaryota</taxon>
        <taxon>Metazoa</taxon>
        <taxon>Chordata</taxon>
        <taxon>Craniata</taxon>
        <taxon>Vertebrata</taxon>
        <taxon>Euteleostomi</taxon>
        <taxon>Actinopterygii</taxon>
        <taxon>Neopterygii</taxon>
        <taxon>Teleostei</taxon>
        <taxon>Ostariophysi</taxon>
        <taxon>Cypriniformes</taxon>
        <taxon>Cyprinidae</taxon>
        <taxon>Cyprininae</taxon>
        <taxon>Cyprinus</taxon>
    </lineage>
</organism>
<sequence>VVDKDMCEINALRKVFPESDILLCWYHVMLSKTDSGISGPSNTDVRTEIISFIRKMKLCATLQDFKSTAEQFLKRFEDFPALCSYFKDHWLEIGHTGSDFGWCYNHQRSFTPFCALTQKR</sequence>